<evidence type="ECO:0000259" key="10">
    <source>
        <dbReference type="PROSITE" id="PS50110"/>
    </source>
</evidence>
<dbReference type="InterPro" id="IPR036097">
    <property type="entry name" value="HisK_dim/P_sf"/>
</dbReference>
<dbReference type="InterPro" id="IPR011006">
    <property type="entry name" value="CheY-like_superfamily"/>
</dbReference>
<evidence type="ECO:0000256" key="6">
    <source>
        <dbReference type="PROSITE-ProRule" id="PRU00169"/>
    </source>
</evidence>
<protein>
    <recommendedName>
        <fullName evidence="2">histidine kinase</fullName>
        <ecNumber evidence="2">2.7.13.3</ecNumber>
    </recommendedName>
</protein>
<dbReference type="SUPFAM" id="SSF52172">
    <property type="entry name" value="CheY-like"/>
    <property type="match status" value="1"/>
</dbReference>
<sequence length="669" mass="75068">MIPSFFSKFSLRSKIMCLMILNGASISGITLLFFLFYNGHPVFSPIALLAVCLPVLLFFLYLAHILLLPINDLVQKIRQMGQTGNCSSPLDGASQGESAVLAEGFNRLILEIQEKDKALFQHRATLQQKIMDRTLALMAANTTLTRLNMKLQEVQERDISLLRHKKKLEEKVVERTLALTKTNARLAKLNKEHLEAKKRADDASFAKSAFLASMSHELRTPLNGILGYAQLLYRDGERLGPRNQERIQVIQQCGEHLLRMINDILDLSKIEAGKMSLILHPFDLAAFIRTTAGMARNRAKEKGLIMEISIADHLPPMVIGDEHRLRQILLNLLGNAVKFTERGSVNLSVEMKNDLVYFEVSDTGIGIPEKDLPFIFKPFSQVESIRRKPEGTGLGLSISQYLVGMMGGRIGVESLLEKGSRFWFSIHLPEARQNPESKKVLSLSGTIMGYRRTDEGTAPLRMLIIDDGKENRTFLADFFSPLGFLVEEAESGEQGIGFCKSIRPDIILMDLIMPGMDGFETTRKLLEIFGNQTPPVIAVSASATPDVREKCMALGCAAFISKPVQMQRLFEVLCQHLPMVWISDTLSEQEPLFPEILFPDVMKIQELTDLVKQGDISAIGEWCQDKELSTRYKAFTGHVEELASQFRIRELSRWLNHLIKEGKGIAGQP</sequence>
<evidence type="ECO:0000313" key="12">
    <source>
        <dbReference type="Proteomes" id="UP000318307"/>
    </source>
</evidence>
<dbReference type="Proteomes" id="UP000318307">
    <property type="component" value="Unassembled WGS sequence"/>
</dbReference>
<dbReference type="PROSITE" id="PS50110">
    <property type="entry name" value="RESPONSE_REGULATORY"/>
    <property type="match status" value="1"/>
</dbReference>
<evidence type="ECO:0000256" key="2">
    <source>
        <dbReference type="ARBA" id="ARBA00012438"/>
    </source>
</evidence>
<feature type="modified residue" description="4-aspartylphosphate" evidence="6">
    <location>
        <position position="510"/>
    </location>
</feature>
<dbReference type="AlphaFoldDB" id="A0A562RFP5"/>
<dbReference type="FunFam" id="3.30.565.10:FF:000010">
    <property type="entry name" value="Sensor histidine kinase RcsC"/>
    <property type="match status" value="1"/>
</dbReference>
<dbReference type="SUPFAM" id="SSF47384">
    <property type="entry name" value="Homodimeric domain of signal transducing histidine kinase"/>
    <property type="match status" value="1"/>
</dbReference>
<evidence type="ECO:0000256" key="3">
    <source>
        <dbReference type="ARBA" id="ARBA00022553"/>
    </source>
</evidence>
<dbReference type="EMBL" id="VLLC01000026">
    <property type="protein sequence ID" value="TWI67246.1"/>
    <property type="molecule type" value="Genomic_DNA"/>
</dbReference>
<dbReference type="Gene3D" id="3.30.565.10">
    <property type="entry name" value="Histidine kinase-like ATPase, C-terminal domain"/>
    <property type="match status" value="1"/>
</dbReference>
<evidence type="ECO:0000256" key="5">
    <source>
        <dbReference type="ARBA" id="ARBA00022777"/>
    </source>
</evidence>
<keyword evidence="4" id="KW-0808">Transferase</keyword>
<keyword evidence="5 11" id="KW-0418">Kinase</keyword>
<dbReference type="SUPFAM" id="SSF55874">
    <property type="entry name" value="ATPase domain of HSP90 chaperone/DNA topoisomerase II/histidine kinase"/>
    <property type="match status" value="1"/>
</dbReference>
<comment type="caution">
    <text evidence="11">The sequence shown here is derived from an EMBL/GenBank/DDBJ whole genome shotgun (WGS) entry which is preliminary data.</text>
</comment>
<evidence type="ECO:0000256" key="7">
    <source>
        <dbReference type="SAM" id="Coils"/>
    </source>
</evidence>
<dbReference type="RefSeq" id="WP_186443152.1">
    <property type="nucleotide sequence ID" value="NZ_VLLC01000026.1"/>
</dbReference>
<keyword evidence="8" id="KW-0472">Membrane</keyword>
<dbReference type="InterPro" id="IPR003661">
    <property type="entry name" value="HisK_dim/P_dom"/>
</dbReference>
<feature type="domain" description="Response regulatory" evidence="10">
    <location>
        <begin position="461"/>
        <end position="577"/>
    </location>
</feature>
<dbReference type="SMART" id="SM00448">
    <property type="entry name" value="REC"/>
    <property type="match status" value="1"/>
</dbReference>
<evidence type="ECO:0000256" key="4">
    <source>
        <dbReference type="ARBA" id="ARBA00022679"/>
    </source>
</evidence>
<dbReference type="PROSITE" id="PS50109">
    <property type="entry name" value="HIS_KIN"/>
    <property type="match status" value="1"/>
</dbReference>
<dbReference type="InterPro" id="IPR003594">
    <property type="entry name" value="HATPase_dom"/>
</dbReference>
<dbReference type="CDD" id="cd00082">
    <property type="entry name" value="HisKA"/>
    <property type="match status" value="1"/>
</dbReference>
<keyword evidence="8" id="KW-0812">Transmembrane</keyword>
<dbReference type="InterPro" id="IPR005467">
    <property type="entry name" value="His_kinase_dom"/>
</dbReference>
<keyword evidence="3 6" id="KW-0597">Phosphoprotein</keyword>
<dbReference type="GO" id="GO:0000155">
    <property type="term" value="F:phosphorelay sensor kinase activity"/>
    <property type="evidence" value="ECO:0007669"/>
    <property type="project" value="InterPro"/>
</dbReference>
<evidence type="ECO:0000313" key="11">
    <source>
        <dbReference type="EMBL" id="TWI67246.1"/>
    </source>
</evidence>
<keyword evidence="7" id="KW-0175">Coiled coil</keyword>
<dbReference type="InterPro" id="IPR004358">
    <property type="entry name" value="Sig_transdc_His_kin-like_C"/>
</dbReference>
<dbReference type="EC" id="2.7.13.3" evidence="2"/>
<dbReference type="Gene3D" id="1.10.287.130">
    <property type="match status" value="1"/>
</dbReference>
<dbReference type="Pfam" id="PF00512">
    <property type="entry name" value="HisKA"/>
    <property type="match status" value="1"/>
</dbReference>
<organism evidence="11 12">
    <name type="scientific">Desulfobotulus alkaliphilus</name>
    <dbReference type="NCBI Taxonomy" id="622671"/>
    <lineage>
        <taxon>Bacteria</taxon>
        <taxon>Pseudomonadati</taxon>
        <taxon>Thermodesulfobacteriota</taxon>
        <taxon>Desulfobacteria</taxon>
        <taxon>Desulfobacterales</taxon>
        <taxon>Desulfobacteraceae</taxon>
        <taxon>Desulfobotulus</taxon>
    </lineage>
</organism>
<evidence type="ECO:0000259" key="9">
    <source>
        <dbReference type="PROSITE" id="PS50109"/>
    </source>
</evidence>
<comment type="catalytic activity">
    <reaction evidence="1">
        <text>ATP + protein L-histidine = ADP + protein N-phospho-L-histidine.</text>
        <dbReference type="EC" id="2.7.13.3"/>
    </reaction>
</comment>
<dbReference type="InterPro" id="IPR001789">
    <property type="entry name" value="Sig_transdc_resp-reg_receiver"/>
</dbReference>
<reference evidence="11 12" key="1">
    <citation type="submission" date="2019-07" db="EMBL/GenBank/DDBJ databases">
        <title>Genome sequencing of 100 strains of the haloalkaliphilic chemolithoautotrophic sulfur-oxidizing bacterium Thioalkalivibrio.</title>
        <authorList>
            <person name="Muyzer G."/>
        </authorList>
    </citation>
    <scope>NUCLEOTIDE SEQUENCE [LARGE SCALE GENOMIC DNA]</scope>
    <source>
        <strain evidence="11 12">ASO4-4</strain>
    </source>
</reference>
<keyword evidence="12" id="KW-1185">Reference proteome</keyword>
<dbReference type="CDD" id="cd16922">
    <property type="entry name" value="HATPase_EvgS-ArcB-TorS-like"/>
    <property type="match status" value="1"/>
</dbReference>
<dbReference type="PANTHER" id="PTHR43047">
    <property type="entry name" value="TWO-COMPONENT HISTIDINE PROTEIN KINASE"/>
    <property type="match status" value="1"/>
</dbReference>
<feature type="transmembrane region" description="Helical" evidence="8">
    <location>
        <begin position="43"/>
        <end position="70"/>
    </location>
</feature>
<dbReference type="InterPro" id="IPR036890">
    <property type="entry name" value="HATPase_C_sf"/>
</dbReference>
<dbReference type="Gene3D" id="6.10.340.10">
    <property type="match status" value="1"/>
</dbReference>
<dbReference type="Pfam" id="PF00072">
    <property type="entry name" value="Response_reg"/>
    <property type="match status" value="1"/>
</dbReference>
<dbReference type="PRINTS" id="PR00344">
    <property type="entry name" value="BCTRLSENSOR"/>
</dbReference>
<name>A0A562RFP5_9BACT</name>
<dbReference type="SMART" id="SM00388">
    <property type="entry name" value="HisKA"/>
    <property type="match status" value="1"/>
</dbReference>
<gene>
    <name evidence="11" type="ORF">LZ24_02780</name>
</gene>
<feature type="transmembrane region" description="Helical" evidence="8">
    <location>
        <begin position="15"/>
        <end position="37"/>
    </location>
</feature>
<feature type="domain" description="Histidine kinase" evidence="9">
    <location>
        <begin position="213"/>
        <end position="430"/>
    </location>
</feature>
<dbReference type="SMART" id="SM00387">
    <property type="entry name" value="HATPase_c"/>
    <property type="match status" value="1"/>
</dbReference>
<accession>A0A562RFP5</accession>
<dbReference type="Pfam" id="PF02518">
    <property type="entry name" value="HATPase_c"/>
    <property type="match status" value="1"/>
</dbReference>
<evidence type="ECO:0000256" key="8">
    <source>
        <dbReference type="SAM" id="Phobius"/>
    </source>
</evidence>
<proteinExistence type="predicted"/>
<evidence type="ECO:0000256" key="1">
    <source>
        <dbReference type="ARBA" id="ARBA00000085"/>
    </source>
</evidence>
<dbReference type="CDD" id="cd17546">
    <property type="entry name" value="REC_hyHK_CKI1_RcsC-like"/>
    <property type="match status" value="1"/>
</dbReference>
<dbReference type="Gene3D" id="3.40.50.2300">
    <property type="match status" value="1"/>
</dbReference>
<keyword evidence="8" id="KW-1133">Transmembrane helix</keyword>
<feature type="coiled-coil region" evidence="7">
    <location>
        <begin position="137"/>
        <end position="199"/>
    </location>
</feature>